<dbReference type="Proteomes" id="UP000243096">
    <property type="component" value="Unassembled WGS sequence"/>
</dbReference>
<reference evidence="2 3" key="1">
    <citation type="submission" date="2018-01" db="EMBL/GenBank/DDBJ databases">
        <title>Genomic Encyclopedia of Type Strains, Phase III (KMG-III): the genomes of soil and plant-associated and newly described type strains.</title>
        <authorList>
            <person name="Whitman W."/>
        </authorList>
    </citation>
    <scope>NUCLEOTIDE SEQUENCE [LARGE SCALE GENOMIC DNA]</scope>
    <source>
        <strain evidence="2 3">HKI456</strain>
    </source>
</reference>
<proteinExistence type="predicted"/>
<name>A0A2P5KC57_9BURK</name>
<feature type="transmembrane region" description="Helical" evidence="1">
    <location>
        <begin position="74"/>
        <end position="94"/>
    </location>
</feature>
<evidence type="ECO:0000256" key="1">
    <source>
        <dbReference type="SAM" id="Phobius"/>
    </source>
</evidence>
<comment type="caution">
    <text evidence="2">The sequence shown here is derived from an EMBL/GenBank/DDBJ whole genome shotgun (WGS) entry which is preliminary data.</text>
</comment>
<feature type="transmembrane region" description="Helical" evidence="1">
    <location>
        <begin position="12"/>
        <end position="31"/>
    </location>
</feature>
<gene>
    <name evidence="2" type="ORF">B0O95_104224</name>
</gene>
<sequence length="144" mass="16025">MLLFPIARQRSAWLALGLAFAAWAFFFALHGPNLLTQSDYTRYVNFGVMRGIGGMLFGNLLFRLSSTPVASSLRLLSAQPVQVALVAVVGWAVFYQDGHAWLDVSIILAFDCVVLLMDGGRERYRAHLLADDHFSGSVRRTFRS</sequence>
<evidence type="ECO:0000313" key="2">
    <source>
        <dbReference type="EMBL" id="PPB84271.1"/>
    </source>
</evidence>
<organism evidence="2 3">
    <name type="scientific">Mycetohabitans endofungorum</name>
    <dbReference type="NCBI Taxonomy" id="417203"/>
    <lineage>
        <taxon>Bacteria</taxon>
        <taxon>Pseudomonadati</taxon>
        <taxon>Pseudomonadota</taxon>
        <taxon>Betaproteobacteria</taxon>
        <taxon>Burkholderiales</taxon>
        <taxon>Burkholderiaceae</taxon>
        <taxon>Mycetohabitans</taxon>
    </lineage>
</organism>
<keyword evidence="3" id="KW-1185">Reference proteome</keyword>
<protein>
    <submittedName>
        <fullName evidence="2">Uncharacterized protein</fullName>
    </submittedName>
</protein>
<evidence type="ECO:0000313" key="3">
    <source>
        <dbReference type="Proteomes" id="UP000243096"/>
    </source>
</evidence>
<dbReference type="AlphaFoldDB" id="A0A2P5KC57"/>
<keyword evidence="1" id="KW-1133">Transmembrane helix</keyword>
<keyword evidence="1" id="KW-0812">Transmembrane</keyword>
<accession>A0A2P5KC57</accession>
<keyword evidence="1" id="KW-0472">Membrane</keyword>
<dbReference type="EMBL" id="PRDW01000004">
    <property type="protein sequence ID" value="PPB84271.1"/>
    <property type="molecule type" value="Genomic_DNA"/>
</dbReference>
<feature type="transmembrane region" description="Helical" evidence="1">
    <location>
        <begin position="100"/>
        <end position="117"/>
    </location>
</feature>
<feature type="transmembrane region" description="Helical" evidence="1">
    <location>
        <begin position="43"/>
        <end position="62"/>
    </location>
</feature>